<feature type="domain" description="TNFR-Cys" evidence="3">
    <location>
        <begin position="67"/>
        <end position="109"/>
    </location>
</feature>
<feature type="repeat" description="TNFR-Cys" evidence="1">
    <location>
        <begin position="67"/>
        <end position="109"/>
    </location>
</feature>
<keyword evidence="2" id="KW-0472">Membrane</keyword>
<comment type="caution">
    <text evidence="1">Lacks conserved residue(s) required for the propagation of feature annotation.</text>
</comment>
<dbReference type="GO" id="GO:2000406">
    <property type="term" value="P:positive regulation of T cell migration"/>
    <property type="evidence" value="ECO:0007669"/>
    <property type="project" value="TreeGrafter"/>
</dbReference>
<keyword evidence="5" id="KW-1185">Reference proteome</keyword>
<dbReference type="InParanoid" id="A0A672YNL3"/>
<dbReference type="InterPro" id="IPR001368">
    <property type="entry name" value="TNFR/NGFR_Cys_rich_reg"/>
</dbReference>
<dbReference type="PROSITE" id="PS50050">
    <property type="entry name" value="TNFR_NGFR_2"/>
    <property type="match status" value="2"/>
</dbReference>
<dbReference type="Ensembl" id="ENSSORT00005006463.1">
    <property type="protein sequence ID" value="ENSSORP00005006211.1"/>
    <property type="gene ID" value="ENSSORG00005003691.1"/>
</dbReference>
<dbReference type="GO" id="GO:0002720">
    <property type="term" value="P:positive regulation of cytokine production involved in immune response"/>
    <property type="evidence" value="ECO:0007669"/>
    <property type="project" value="TreeGrafter"/>
</dbReference>
<feature type="disulfide bond" evidence="1">
    <location>
        <begin position="44"/>
        <end position="57"/>
    </location>
</feature>
<feature type="repeat" description="TNFR-Cys" evidence="1">
    <location>
        <begin position="30"/>
        <end position="65"/>
    </location>
</feature>
<dbReference type="FunFam" id="2.10.50.10:FF:000007">
    <property type="entry name" value="TNF receptor superfamily member 14"/>
    <property type="match status" value="1"/>
</dbReference>
<protein>
    <recommendedName>
        <fullName evidence="3">TNFR-Cys domain-containing protein</fullName>
    </recommendedName>
</protein>
<evidence type="ECO:0000256" key="2">
    <source>
        <dbReference type="SAM" id="Phobius"/>
    </source>
</evidence>
<name>A0A672YNL3_9TELE</name>
<dbReference type="GO" id="GO:0050829">
    <property type="term" value="P:defense response to Gram-negative bacterium"/>
    <property type="evidence" value="ECO:0007669"/>
    <property type="project" value="TreeGrafter"/>
</dbReference>
<dbReference type="SMART" id="SM00208">
    <property type="entry name" value="TNFR"/>
    <property type="match status" value="4"/>
</dbReference>
<reference evidence="4" key="1">
    <citation type="submission" date="2019-06" db="EMBL/GenBank/DDBJ databases">
        <authorList>
            <consortium name="Wellcome Sanger Institute Data Sharing"/>
        </authorList>
    </citation>
    <scope>NUCLEOTIDE SEQUENCE [LARGE SCALE GENOMIC DNA]</scope>
</reference>
<gene>
    <name evidence="4" type="primary">LOC115423137</name>
</gene>
<evidence type="ECO:0000313" key="4">
    <source>
        <dbReference type="Ensembl" id="ENSSORP00005006211.1"/>
    </source>
</evidence>
<reference evidence="4" key="3">
    <citation type="submission" date="2025-09" db="UniProtKB">
        <authorList>
            <consortium name="Ensembl"/>
        </authorList>
    </citation>
    <scope>IDENTIFICATION</scope>
</reference>
<keyword evidence="1" id="KW-1015">Disulfide bond</keyword>
<dbReference type="GO" id="GO:0046642">
    <property type="term" value="P:negative regulation of alpha-beta T cell proliferation"/>
    <property type="evidence" value="ECO:0007669"/>
    <property type="project" value="TreeGrafter"/>
</dbReference>
<dbReference type="PROSITE" id="PS00652">
    <property type="entry name" value="TNFR_NGFR_1"/>
    <property type="match status" value="1"/>
</dbReference>
<dbReference type="PANTHER" id="PTHR46838:SF1">
    <property type="entry name" value="TUMOR NECROSIS FACTOR RECEPTOR SUPERFAMILY MEMBER 14"/>
    <property type="match status" value="1"/>
</dbReference>
<sequence length="250" mass="27129">MLNEKNKHKLDLLFLFFSGYVAVLSLPALCCRPKEYSTAEGQCCPMCHEGTVVRKDCTSQSGTRCIPCDDGTFMNKPNGLASCFHCSACDSVRGLLVQQTCTYTTDTVCGVLDGYFCKSFTEDSGCDSAQEHKPCAAGQRIKEPGTSRTDTVCEDCPQGFFSKHGVNCTPWTVCTETQVKTKEGSSAEDVVCAASSRIHTFLIIPCVLLGLTTVLTHSLITLFFSITVGDVPSYNECLKHSTSGEEIFKG</sequence>
<feature type="disulfide bond" evidence="1">
    <location>
        <begin position="47"/>
        <end position="65"/>
    </location>
</feature>
<proteinExistence type="predicted"/>
<dbReference type="GO" id="GO:0050830">
    <property type="term" value="P:defense response to Gram-positive bacterium"/>
    <property type="evidence" value="ECO:0007669"/>
    <property type="project" value="TreeGrafter"/>
</dbReference>
<dbReference type="SUPFAM" id="SSF57586">
    <property type="entry name" value="TNF receptor-like"/>
    <property type="match status" value="3"/>
</dbReference>
<evidence type="ECO:0000256" key="1">
    <source>
        <dbReference type="PROSITE-ProRule" id="PRU00206"/>
    </source>
</evidence>
<feature type="disulfide bond" evidence="1">
    <location>
        <begin position="68"/>
        <end position="83"/>
    </location>
</feature>
<dbReference type="PANTHER" id="PTHR46838">
    <property type="entry name" value="TUMOR NECROSIS FACTOR RECEPTOR SUPERFAMILY MEMBER 14"/>
    <property type="match status" value="1"/>
</dbReference>
<dbReference type="AlphaFoldDB" id="A0A672YNL3"/>
<reference evidence="4" key="2">
    <citation type="submission" date="2025-08" db="UniProtKB">
        <authorList>
            <consortium name="Ensembl"/>
        </authorList>
    </citation>
    <scope>IDENTIFICATION</scope>
</reference>
<keyword evidence="2" id="KW-0812">Transmembrane</keyword>
<feature type="transmembrane region" description="Helical" evidence="2">
    <location>
        <begin position="12"/>
        <end position="29"/>
    </location>
</feature>
<dbReference type="CDD" id="cd13405">
    <property type="entry name" value="TNFRSF14_teleost"/>
    <property type="match status" value="1"/>
</dbReference>
<dbReference type="GO" id="GO:0009897">
    <property type="term" value="C:external side of plasma membrane"/>
    <property type="evidence" value="ECO:0007669"/>
    <property type="project" value="TreeGrafter"/>
</dbReference>
<evidence type="ECO:0000259" key="3">
    <source>
        <dbReference type="PROSITE" id="PS50050"/>
    </source>
</evidence>
<dbReference type="Pfam" id="PF00020">
    <property type="entry name" value="TNFR_c6"/>
    <property type="match status" value="2"/>
</dbReference>
<feature type="transmembrane region" description="Helical" evidence="2">
    <location>
        <begin position="201"/>
        <end position="224"/>
    </location>
</feature>
<organism evidence="4 5">
    <name type="scientific">Sphaeramia orbicularis</name>
    <name type="common">orbiculate cardinalfish</name>
    <dbReference type="NCBI Taxonomy" id="375764"/>
    <lineage>
        <taxon>Eukaryota</taxon>
        <taxon>Metazoa</taxon>
        <taxon>Chordata</taxon>
        <taxon>Craniata</taxon>
        <taxon>Vertebrata</taxon>
        <taxon>Euteleostomi</taxon>
        <taxon>Actinopterygii</taxon>
        <taxon>Neopterygii</taxon>
        <taxon>Teleostei</taxon>
        <taxon>Neoteleostei</taxon>
        <taxon>Acanthomorphata</taxon>
        <taxon>Gobiaria</taxon>
        <taxon>Kurtiformes</taxon>
        <taxon>Apogonoidei</taxon>
        <taxon>Apogonidae</taxon>
        <taxon>Apogoninae</taxon>
        <taxon>Sphaeramia</taxon>
    </lineage>
</organism>
<accession>A0A672YNL3</accession>
<dbReference type="Gene3D" id="2.10.50.10">
    <property type="entry name" value="Tumor Necrosis Factor Receptor, subunit A, domain 2"/>
    <property type="match status" value="3"/>
</dbReference>
<dbReference type="Proteomes" id="UP000472271">
    <property type="component" value="Chromosome 7"/>
</dbReference>
<feature type="domain" description="TNFR-Cys" evidence="3">
    <location>
        <begin position="30"/>
        <end position="65"/>
    </location>
</feature>
<keyword evidence="2" id="KW-1133">Transmembrane helix</keyword>
<evidence type="ECO:0000313" key="5">
    <source>
        <dbReference type="Proteomes" id="UP000472271"/>
    </source>
</evidence>